<keyword evidence="2" id="KW-1185">Reference proteome</keyword>
<dbReference type="EMBL" id="CP046956">
    <property type="protein sequence ID" value="QTM98312.1"/>
    <property type="molecule type" value="Genomic_DNA"/>
</dbReference>
<accession>A0ABX7VNA2</accession>
<name>A0ABX7VNA2_9BACI</name>
<gene>
    <name evidence="1" type="ORF">ERJ70_02665</name>
</gene>
<sequence>MSLHLLINGIPLQAYKWEEEQSDQYILTINVKLTREEYRKLDKIREYSAKNGEGFHVMIADYVRPMRFGKIIYSDHGDFVKWRATLVEKDRTKELQKFYGKQEKEDLADTVIKLKRANDKLLALLQDKGILTSDEAKQAGLEDETGLVADEVDLFQVEDIDFYLDGTDNKQSGVH</sequence>
<reference evidence="1 2" key="1">
    <citation type="submission" date="2019-12" db="EMBL/GenBank/DDBJ databases">
        <title>The whole genome sequencing of a strain isolated from a Mars analog, Dalangtan Playa.</title>
        <authorList>
            <person name="Huang T."/>
        </authorList>
    </citation>
    <scope>NUCLEOTIDE SEQUENCE [LARGE SCALE GENOMIC DNA]</scope>
    <source>
        <strain evidence="1 2">DP4-553-S</strain>
    </source>
</reference>
<evidence type="ECO:0000313" key="2">
    <source>
        <dbReference type="Proteomes" id="UP000665043"/>
    </source>
</evidence>
<evidence type="ECO:0000313" key="1">
    <source>
        <dbReference type="EMBL" id="QTM98312.1"/>
    </source>
</evidence>
<dbReference type="RefSeq" id="WP_209366991.1">
    <property type="nucleotide sequence ID" value="NZ_CP046956.1"/>
</dbReference>
<proteinExistence type="predicted"/>
<dbReference type="Proteomes" id="UP000665043">
    <property type="component" value="Chromosome"/>
</dbReference>
<protein>
    <submittedName>
        <fullName evidence="1">Uncharacterized protein</fullName>
    </submittedName>
</protein>
<organism evidence="1 2">
    <name type="scientific">Sediminibacillus dalangtanensis</name>
    <dbReference type="NCBI Taxonomy" id="2729421"/>
    <lineage>
        <taxon>Bacteria</taxon>
        <taxon>Bacillati</taxon>
        <taxon>Bacillota</taxon>
        <taxon>Bacilli</taxon>
        <taxon>Bacillales</taxon>
        <taxon>Bacillaceae</taxon>
        <taxon>Sediminibacillus</taxon>
    </lineage>
</organism>